<feature type="region of interest" description="Disordered" evidence="1">
    <location>
        <begin position="27"/>
        <end position="54"/>
    </location>
</feature>
<dbReference type="EMBL" id="JAUSTZ010000002">
    <property type="protein sequence ID" value="MDQ0224880.1"/>
    <property type="molecule type" value="Genomic_DNA"/>
</dbReference>
<sequence length="372" mass="43558">MMRLIKLVFLLMFTLLLCAGCVSSHQQEKNKDLPPTEDVQKSREESNQQSKHDEVISTEIDESVFHSVADWKDEESIFYITNRANGSTIHSYNIYTGDSSIFFRSEAPIVQFEANSNHSLFLVHTSPTTYEANLIILDEKGEIQYNTKIQSFELEFTWNQLNHEELFVSSFNEDWTYNTYIINTTEKSITDNPVKIPFMQWVGDTKISYLKWNQDVPTLTAPMYIYDRKMKEESLFANNVLTNTNYSNVMTTVEVFDDKGNASIKFYELSTMKLINELPTRVVSLYSDWSIPYQDYNEDKQVFYLLEVNEENTSYSLISYNIETKERKVLIEGLENYQFKLSPNGDYALYGPRFEYMIDLKNKKLVDLITFK</sequence>
<gene>
    <name evidence="4" type="ORF">J2S02_001209</name>
</gene>
<evidence type="ECO:0000256" key="1">
    <source>
        <dbReference type="SAM" id="MobiDB-lite"/>
    </source>
</evidence>
<feature type="chain" id="PRO_5046391740" description="YqgU-like 6-bladed beta-propeller domain-containing protein" evidence="2">
    <location>
        <begin position="20"/>
        <end position="372"/>
    </location>
</feature>
<dbReference type="Pfam" id="PF21101">
    <property type="entry name" value="YqgU"/>
    <property type="match status" value="1"/>
</dbReference>
<keyword evidence="5" id="KW-1185">Reference proteome</keyword>
<keyword evidence="2" id="KW-0732">Signal</keyword>
<protein>
    <recommendedName>
        <fullName evidence="3">YqgU-like 6-bladed beta-propeller domain-containing protein</fullName>
    </recommendedName>
</protein>
<evidence type="ECO:0000313" key="5">
    <source>
        <dbReference type="Proteomes" id="UP001232245"/>
    </source>
</evidence>
<evidence type="ECO:0000313" key="4">
    <source>
        <dbReference type="EMBL" id="MDQ0224880.1"/>
    </source>
</evidence>
<dbReference type="InterPro" id="IPR048421">
    <property type="entry name" value="YqgU_beta-prop"/>
</dbReference>
<organism evidence="4 5">
    <name type="scientific">Metabacillus niabensis</name>
    <dbReference type="NCBI Taxonomy" id="324854"/>
    <lineage>
        <taxon>Bacteria</taxon>
        <taxon>Bacillati</taxon>
        <taxon>Bacillota</taxon>
        <taxon>Bacilli</taxon>
        <taxon>Bacillales</taxon>
        <taxon>Bacillaceae</taxon>
        <taxon>Metabacillus</taxon>
    </lineage>
</organism>
<feature type="domain" description="YqgU-like 6-bladed beta-propeller" evidence="3">
    <location>
        <begin position="93"/>
        <end position="351"/>
    </location>
</feature>
<dbReference type="SUPFAM" id="SSF69304">
    <property type="entry name" value="Tricorn protease N-terminal domain"/>
    <property type="match status" value="1"/>
</dbReference>
<comment type="caution">
    <text evidence="4">The sequence shown here is derived from an EMBL/GenBank/DDBJ whole genome shotgun (WGS) entry which is preliminary data.</text>
</comment>
<name>A0ABT9YYL8_9BACI</name>
<dbReference type="Proteomes" id="UP001232245">
    <property type="component" value="Unassembled WGS sequence"/>
</dbReference>
<reference evidence="4 5" key="1">
    <citation type="submission" date="2023-07" db="EMBL/GenBank/DDBJ databases">
        <title>Genomic Encyclopedia of Type Strains, Phase IV (KMG-IV): sequencing the most valuable type-strain genomes for metagenomic binning, comparative biology and taxonomic classification.</title>
        <authorList>
            <person name="Goeker M."/>
        </authorList>
    </citation>
    <scope>NUCLEOTIDE SEQUENCE [LARGE SCALE GENOMIC DNA]</scope>
    <source>
        <strain evidence="4 5">DSM 17723</strain>
    </source>
</reference>
<evidence type="ECO:0000256" key="2">
    <source>
        <dbReference type="SAM" id="SignalP"/>
    </source>
</evidence>
<accession>A0ABT9YYL8</accession>
<proteinExistence type="predicted"/>
<evidence type="ECO:0000259" key="3">
    <source>
        <dbReference type="Pfam" id="PF21101"/>
    </source>
</evidence>
<feature type="signal peptide" evidence="2">
    <location>
        <begin position="1"/>
        <end position="19"/>
    </location>
</feature>